<gene>
    <name evidence="1" type="ORF">ID875_15140</name>
</gene>
<evidence type="ECO:0000313" key="1">
    <source>
        <dbReference type="EMBL" id="MBD2829281.1"/>
    </source>
</evidence>
<protein>
    <submittedName>
        <fullName evidence="1">Uncharacterized protein</fullName>
    </submittedName>
</protein>
<proteinExistence type="predicted"/>
<dbReference type="EMBL" id="JACWUS010000001">
    <property type="protein sequence ID" value="MBD2829281.1"/>
    <property type="molecule type" value="Genomic_DNA"/>
</dbReference>
<accession>A0A927BMF9</accession>
<reference evidence="1" key="1">
    <citation type="journal article" date="2020" name="PLoS ONE">
        <title>Isolation and characterization of Streptomyces bacteriophages and Streptomyces strains encoding biosynthetic arsenals: Streptomyces strains and phages for antibiotic discovery.</title>
        <authorList>
            <person name="Montano E.T."/>
            <person name="Nideffer J.F."/>
            <person name="Brumage L."/>
            <person name="Erb M."/>
            <person name="Derman A.I."/>
            <person name="Davis J.P."/>
            <person name="Estrada E."/>
            <person name="Fu S."/>
            <person name="Le D."/>
            <person name="Vuppala A."/>
            <person name="Tran C."/>
            <person name="Luterstein E."/>
            <person name="Lakkaraju S."/>
            <person name="Panchagnula S."/>
            <person name="Ren C."/>
            <person name="Doan J."/>
            <person name="Tran S."/>
            <person name="Soriano J."/>
            <person name="Fujita Y."/>
            <person name="Gutala P."/>
            <person name="Fujii Q."/>
            <person name="Lee M."/>
            <person name="Bui A."/>
            <person name="Villarreal C."/>
            <person name="Shing S.R."/>
            <person name="Kim S."/>
            <person name="Freeman D."/>
            <person name="Racha V."/>
            <person name="Ho A."/>
            <person name="Kumar P."/>
            <person name="Falah K."/>
            <person name="Dawson T."/>
            <person name="Enustun E."/>
            <person name="Prichard A."/>
            <person name="Gomez A."/>
            <person name="Khanna K."/>
            <person name="Trigg S."/>
            <person name="Fernandez L."/>
            <person name="Pogliano K."/>
            <person name="Pogliano J."/>
        </authorList>
    </citation>
    <scope>NUCLEOTIDE SEQUENCE</scope>
    <source>
        <strain evidence="1">QF2</strain>
    </source>
</reference>
<organism evidence="1">
    <name type="scientific">Streptomyces globisporus</name>
    <dbReference type="NCBI Taxonomy" id="1908"/>
    <lineage>
        <taxon>Bacteria</taxon>
        <taxon>Bacillati</taxon>
        <taxon>Actinomycetota</taxon>
        <taxon>Actinomycetes</taxon>
        <taxon>Kitasatosporales</taxon>
        <taxon>Streptomycetaceae</taxon>
        <taxon>Streptomyces</taxon>
    </lineage>
</organism>
<sequence length="68" mass="7079">MPSLRARAYSGPVCSYQSPGDQAPGCTQSRAGKYTFRYPDGSARRAVSSKGLPPGPLIVISAVVPPIS</sequence>
<comment type="caution">
    <text evidence="1">The sequence shown here is derived from an EMBL/GenBank/DDBJ whole genome shotgun (WGS) entry which is preliminary data.</text>
</comment>
<name>A0A927BMF9_STRGL</name>
<dbReference type="AlphaFoldDB" id="A0A927BMF9"/>